<keyword evidence="2" id="KW-1133">Transmembrane helix</keyword>
<keyword evidence="2" id="KW-0472">Membrane</keyword>
<name>A0A7S1XK43_9STRA</name>
<keyword evidence="2" id="KW-0812">Transmembrane</keyword>
<dbReference type="EMBL" id="HBGJ01006079">
    <property type="protein sequence ID" value="CAD9245414.1"/>
    <property type="molecule type" value="Transcribed_RNA"/>
</dbReference>
<proteinExistence type="predicted"/>
<protein>
    <submittedName>
        <fullName evidence="3">Uncharacterized protein</fullName>
    </submittedName>
</protein>
<sequence length="146" mass="15922">MIMTRNGSLMASVWRGFAGAVMYVVLTFVPAISSTLDWMSWSVMRLMWPLRTLGPISAAAEPRKATPKGRTLLAFPLLERGKRPRVPAAPGEEESWRRASAAARSQRRSGRRRPQPRLSFLPLTLALTLALTRGSRAAGGAAAVAH</sequence>
<feature type="transmembrane region" description="Helical" evidence="2">
    <location>
        <begin position="20"/>
        <end position="41"/>
    </location>
</feature>
<feature type="region of interest" description="Disordered" evidence="1">
    <location>
        <begin position="81"/>
        <end position="114"/>
    </location>
</feature>
<feature type="compositionally biased region" description="Basic residues" evidence="1">
    <location>
        <begin position="105"/>
        <end position="114"/>
    </location>
</feature>
<accession>A0A7S1XK43</accession>
<evidence type="ECO:0000256" key="1">
    <source>
        <dbReference type="SAM" id="MobiDB-lite"/>
    </source>
</evidence>
<dbReference type="AlphaFoldDB" id="A0A7S1XK43"/>
<gene>
    <name evidence="3" type="ORF">PPAR1163_LOCUS3763</name>
</gene>
<evidence type="ECO:0000313" key="3">
    <source>
        <dbReference type="EMBL" id="CAD9245414.1"/>
    </source>
</evidence>
<evidence type="ECO:0000256" key="2">
    <source>
        <dbReference type="SAM" id="Phobius"/>
    </source>
</evidence>
<organism evidence="3">
    <name type="scientific">Phaeomonas parva</name>
    <dbReference type="NCBI Taxonomy" id="124430"/>
    <lineage>
        <taxon>Eukaryota</taxon>
        <taxon>Sar</taxon>
        <taxon>Stramenopiles</taxon>
        <taxon>Ochrophyta</taxon>
        <taxon>Pinguiophyceae</taxon>
        <taxon>Pinguiochrysidales</taxon>
        <taxon>Pinguiochrysidaceae</taxon>
        <taxon>Phaeomonas</taxon>
    </lineage>
</organism>
<reference evidence="3" key="1">
    <citation type="submission" date="2021-01" db="EMBL/GenBank/DDBJ databases">
        <authorList>
            <person name="Corre E."/>
            <person name="Pelletier E."/>
            <person name="Niang G."/>
            <person name="Scheremetjew M."/>
            <person name="Finn R."/>
            <person name="Kale V."/>
            <person name="Holt S."/>
            <person name="Cochrane G."/>
            <person name="Meng A."/>
            <person name="Brown T."/>
            <person name="Cohen L."/>
        </authorList>
    </citation>
    <scope>NUCLEOTIDE SEQUENCE</scope>
    <source>
        <strain evidence="3">CCMP2877</strain>
    </source>
</reference>